<evidence type="ECO:0000256" key="1">
    <source>
        <dbReference type="SAM" id="Phobius"/>
    </source>
</evidence>
<keyword evidence="1" id="KW-0812">Transmembrane</keyword>
<feature type="transmembrane region" description="Helical" evidence="1">
    <location>
        <begin position="12"/>
        <end position="31"/>
    </location>
</feature>
<dbReference type="SUPFAM" id="SSF49842">
    <property type="entry name" value="TNF-like"/>
    <property type="match status" value="1"/>
</dbReference>
<keyword evidence="3" id="KW-1185">Reference proteome</keyword>
<dbReference type="EMBL" id="CADEAL010004141">
    <property type="protein sequence ID" value="CAB1452747.1"/>
    <property type="molecule type" value="Genomic_DNA"/>
</dbReference>
<reference evidence="2" key="1">
    <citation type="submission" date="2020-03" db="EMBL/GenBank/DDBJ databases">
        <authorList>
            <person name="Weist P."/>
        </authorList>
    </citation>
    <scope>NUCLEOTIDE SEQUENCE</scope>
</reference>
<keyword evidence="1" id="KW-0472">Membrane</keyword>
<accession>A0A9N7Z7K4</accession>
<dbReference type="AlphaFoldDB" id="A0A9N7Z7K4"/>
<proteinExistence type="predicted"/>
<evidence type="ECO:0000313" key="3">
    <source>
        <dbReference type="Proteomes" id="UP001153269"/>
    </source>
</evidence>
<name>A0A9N7Z7K4_PLEPL</name>
<keyword evidence="1" id="KW-1133">Transmembrane helix</keyword>
<comment type="caution">
    <text evidence="2">The sequence shown here is derived from an EMBL/GenBank/DDBJ whole genome shotgun (WGS) entry which is preliminary data.</text>
</comment>
<protein>
    <submittedName>
        <fullName evidence="2">Uncharacterized protein</fullName>
    </submittedName>
</protein>
<organism evidence="2 3">
    <name type="scientific">Pleuronectes platessa</name>
    <name type="common">European plaice</name>
    <dbReference type="NCBI Taxonomy" id="8262"/>
    <lineage>
        <taxon>Eukaryota</taxon>
        <taxon>Metazoa</taxon>
        <taxon>Chordata</taxon>
        <taxon>Craniata</taxon>
        <taxon>Vertebrata</taxon>
        <taxon>Euteleostomi</taxon>
        <taxon>Actinopterygii</taxon>
        <taxon>Neopterygii</taxon>
        <taxon>Teleostei</taxon>
        <taxon>Neoteleostei</taxon>
        <taxon>Acanthomorphata</taxon>
        <taxon>Carangaria</taxon>
        <taxon>Pleuronectiformes</taxon>
        <taxon>Pleuronectoidei</taxon>
        <taxon>Pleuronectidae</taxon>
        <taxon>Pleuronectes</taxon>
    </lineage>
</organism>
<dbReference type="InterPro" id="IPR008983">
    <property type="entry name" value="Tumour_necrosis_fac-like_dom"/>
</dbReference>
<evidence type="ECO:0000313" key="2">
    <source>
        <dbReference type="EMBL" id="CAB1452747.1"/>
    </source>
</evidence>
<gene>
    <name evidence="2" type="ORF">PLEPLA_LOCUS40497</name>
</gene>
<sequence>MESHVRRLSVVVAVQNVLVVASLLVTVCVYWRAEEQQRVSGDNVHIQFDPISRLQGNRTLQFDRTRSKHMMSLVDEQNQRILVNCTGPYVLYVDVCYQNLNLGNSTGFLQLLVEGSNTPVSSFTLQASREVCRGLHCIVFLRAKERASLHLLADEGFQIKNATVGLNYLLGTETQCYF</sequence>
<dbReference type="Proteomes" id="UP001153269">
    <property type="component" value="Unassembled WGS sequence"/>
</dbReference>